<evidence type="ECO:0000256" key="2">
    <source>
        <dbReference type="SAM" id="Phobius"/>
    </source>
</evidence>
<feature type="region of interest" description="Disordered" evidence="1">
    <location>
        <begin position="559"/>
        <end position="590"/>
    </location>
</feature>
<keyword evidence="2" id="KW-0812">Transmembrane</keyword>
<proteinExistence type="predicted"/>
<comment type="caution">
    <text evidence="3">The sequence shown here is derived from an EMBL/GenBank/DDBJ whole genome shotgun (WGS) entry which is preliminary data.</text>
</comment>
<dbReference type="Proteomes" id="UP000019483">
    <property type="component" value="Unassembled WGS sequence"/>
</dbReference>
<name>W9DMW6_METTI</name>
<sequence>MQSLVSEFYVYNSTGRLLSGEGEVYSNEYTNLAKQIDSKRNALYFELSHEEGVLILGCSVMVEEVGGREERIVCVGKYSGYNGHESALITQFYETVSSEISHLQKLEYRLVGLWEENDISDFSGLKELIADEITVDYTFGKLLANEKVSVKSASAVNAVSLINSVFSSVGNSLESDLKFMASQYPYDTDISICPIEPNPDFELEEHVLKWKSAPHYSEYYVLLPGVFKEHESDIKASLQANNRINLSFTVKNFAFRFHTWDILDLFATSESLYRLFELYKGDVSTLVQIFKERSIQIKQMPMTNEVTIANIFLSYSNHLSQNSIFSNMGEDEALRSLFERIRNAGVKKQLDIALLKNRGLWSYVIKDTIRRIYAGRDVELLNALCSVGFTRGDYGGEKFSKNVAAALSSYDNEKLVVLLKIVGENIRTAPATGGQIFVDYISTQLRAYDLSSDLTTTEAENLDRYFNTKYVAAKQKAKTKKKQNMMMLASYGIVAMILIAGIAYVFLNGGPMAVYTNLTGGNNSAVDGNLTDQANLSYVNNSVNDSENTIQLVNDSFENSSVNGTNETSGFNSSTSGNETNETPGFVEVG</sequence>
<dbReference type="AlphaFoldDB" id="W9DMW6"/>
<protein>
    <submittedName>
        <fullName evidence="3">Uncharacterized protein</fullName>
    </submittedName>
</protein>
<dbReference type="OrthoDB" id="377626at2157"/>
<keyword evidence="4" id="KW-1185">Reference proteome</keyword>
<feature type="compositionally biased region" description="Polar residues" evidence="1">
    <location>
        <begin position="559"/>
        <end position="583"/>
    </location>
</feature>
<reference evidence="3 4" key="1">
    <citation type="submission" date="2013-08" db="EMBL/GenBank/DDBJ databases">
        <authorList>
            <consortium name="DOE Joint Genome Institute"/>
            <person name="Eisen J."/>
            <person name="Huntemann M."/>
            <person name="Han J."/>
            <person name="Chen A."/>
            <person name="Kyrpides N."/>
            <person name="Mavromatis K."/>
            <person name="Markowitz V."/>
            <person name="Palaniappan K."/>
            <person name="Ivanova N."/>
            <person name="Schaumberg A."/>
            <person name="Pati A."/>
            <person name="Liolios K."/>
            <person name="Nordberg H.P."/>
            <person name="Cantor M.N."/>
            <person name="Hua S.X."/>
            <person name="Woyke T."/>
        </authorList>
    </citation>
    <scope>NUCLEOTIDE SEQUENCE [LARGE SCALE GENOMIC DNA]</scope>
    <source>
        <strain evidence="3 4">DSM 2278</strain>
    </source>
</reference>
<dbReference type="STRING" id="1090322.MettiDRAFT_0484"/>
<evidence type="ECO:0000313" key="4">
    <source>
        <dbReference type="Proteomes" id="UP000019483"/>
    </source>
</evidence>
<dbReference type="RefSeq" id="WP_023844210.1">
    <property type="nucleotide sequence ID" value="NZ_AZAJ01000001.1"/>
</dbReference>
<accession>W9DMW6</accession>
<dbReference type="EMBL" id="AZAJ01000001">
    <property type="protein sequence ID" value="ETA67074.1"/>
    <property type="molecule type" value="Genomic_DNA"/>
</dbReference>
<evidence type="ECO:0000313" key="3">
    <source>
        <dbReference type="EMBL" id="ETA67074.1"/>
    </source>
</evidence>
<feature type="transmembrane region" description="Helical" evidence="2">
    <location>
        <begin position="488"/>
        <end position="507"/>
    </location>
</feature>
<gene>
    <name evidence="3" type="ORF">MettiDRAFT_0484</name>
</gene>
<keyword evidence="2" id="KW-0472">Membrane</keyword>
<evidence type="ECO:0000256" key="1">
    <source>
        <dbReference type="SAM" id="MobiDB-lite"/>
    </source>
</evidence>
<organism evidence="3 4">
    <name type="scientific">Methanolobus tindarius DSM 2278</name>
    <dbReference type="NCBI Taxonomy" id="1090322"/>
    <lineage>
        <taxon>Archaea</taxon>
        <taxon>Methanobacteriati</taxon>
        <taxon>Methanobacteriota</taxon>
        <taxon>Stenosarchaea group</taxon>
        <taxon>Methanomicrobia</taxon>
        <taxon>Methanosarcinales</taxon>
        <taxon>Methanosarcinaceae</taxon>
        <taxon>Methanolobus</taxon>
    </lineage>
</organism>
<keyword evidence="2" id="KW-1133">Transmembrane helix</keyword>